<comment type="caution">
    <text evidence="4">The sequence shown here is derived from an EMBL/GenBank/DDBJ whole genome shotgun (WGS) entry which is preliminary data.</text>
</comment>
<name>A0AAP0MTB3_9ROSI</name>
<evidence type="ECO:0000256" key="2">
    <source>
        <dbReference type="SAM" id="MobiDB-lite"/>
    </source>
</evidence>
<evidence type="ECO:0000259" key="3">
    <source>
        <dbReference type="PROSITE" id="PS50158"/>
    </source>
</evidence>
<gene>
    <name evidence="4" type="ORF">WN944_011401</name>
</gene>
<dbReference type="InterPro" id="IPR040256">
    <property type="entry name" value="At4g02000-like"/>
</dbReference>
<dbReference type="InterPro" id="IPR036875">
    <property type="entry name" value="Znf_CCHC_sf"/>
</dbReference>
<feature type="compositionally biased region" description="Polar residues" evidence="2">
    <location>
        <begin position="430"/>
        <end position="439"/>
    </location>
</feature>
<keyword evidence="1" id="KW-0479">Metal-binding</keyword>
<dbReference type="PANTHER" id="PTHR31286:SF99">
    <property type="entry name" value="DUF4283 DOMAIN-CONTAINING PROTEIN"/>
    <property type="match status" value="1"/>
</dbReference>
<dbReference type="PROSITE" id="PS50158">
    <property type="entry name" value="ZF_CCHC"/>
    <property type="match status" value="1"/>
</dbReference>
<dbReference type="Pfam" id="PF14111">
    <property type="entry name" value="DUF4283"/>
    <property type="match status" value="1"/>
</dbReference>
<feature type="region of interest" description="Disordered" evidence="2">
    <location>
        <begin position="418"/>
        <end position="439"/>
    </location>
</feature>
<proteinExistence type="predicted"/>
<dbReference type="EMBL" id="JBCGBO010000002">
    <property type="protein sequence ID" value="KAK9222960.1"/>
    <property type="molecule type" value="Genomic_DNA"/>
</dbReference>
<feature type="domain" description="CCHC-type" evidence="3">
    <location>
        <begin position="269"/>
        <end position="284"/>
    </location>
</feature>
<dbReference type="PANTHER" id="PTHR31286">
    <property type="entry name" value="GLYCINE-RICH CELL WALL STRUCTURAL PROTEIN 1.8-LIKE"/>
    <property type="match status" value="1"/>
</dbReference>
<dbReference type="GO" id="GO:0003676">
    <property type="term" value="F:nucleic acid binding"/>
    <property type="evidence" value="ECO:0007669"/>
    <property type="project" value="InterPro"/>
</dbReference>
<dbReference type="InterPro" id="IPR025558">
    <property type="entry name" value="DUF4283"/>
</dbReference>
<evidence type="ECO:0000313" key="5">
    <source>
        <dbReference type="Proteomes" id="UP001428341"/>
    </source>
</evidence>
<feature type="region of interest" description="Disordered" evidence="2">
    <location>
        <begin position="1"/>
        <end position="21"/>
    </location>
</feature>
<evidence type="ECO:0000313" key="4">
    <source>
        <dbReference type="EMBL" id="KAK9222960.1"/>
    </source>
</evidence>
<protein>
    <recommendedName>
        <fullName evidence="3">CCHC-type domain-containing protein</fullName>
    </recommendedName>
</protein>
<dbReference type="SUPFAM" id="SSF57756">
    <property type="entry name" value="Retrovirus zinc finger-like domains"/>
    <property type="match status" value="1"/>
</dbReference>
<dbReference type="AlphaFoldDB" id="A0AAP0MTB3"/>
<organism evidence="4 5">
    <name type="scientific">Citrus x changshan-huyou</name>
    <dbReference type="NCBI Taxonomy" id="2935761"/>
    <lineage>
        <taxon>Eukaryota</taxon>
        <taxon>Viridiplantae</taxon>
        <taxon>Streptophyta</taxon>
        <taxon>Embryophyta</taxon>
        <taxon>Tracheophyta</taxon>
        <taxon>Spermatophyta</taxon>
        <taxon>Magnoliopsida</taxon>
        <taxon>eudicotyledons</taxon>
        <taxon>Gunneridae</taxon>
        <taxon>Pentapetalae</taxon>
        <taxon>rosids</taxon>
        <taxon>malvids</taxon>
        <taxon>Sapindales</taxon>
        <taxon>Rutaceae</taxon>
        <taxon>Aurantioideae</taxon>
        <taxon>Citrus</taxon>
    </lineage>
</organism>
<sequence length="496" mass="55035">MESSEILGRGGNPIFGGTFPPPFREARTIKKARFRDNDQDGVHTAQVSYKETLVNATQAMEQGVEGGSEDWDFEEGDVIETNEGSMPTIKFSARVHAKLSEPWKNSVIVKLLGRTIGYRALCTRLNVMWKSAMGFSVIDLENNYYLVRFRSVGDAVDALTKGSWLIMGHYLTVQPWTPSFDFTNTALDQVTVWIHLPGLAVHLYDRKILHKLGQLVGTVIKIDSNTTSSTRGRFARLAVSISLTRPLVSQFELDGRVQKVEYEGLPIICYKCGRHGHSTNNCNEAGNSTCPNDADYPPQAKPGNEFSGQQEAGSKDDSNEEPFGPWMIATKRGRKPYSGKEITGGSHRNREFARTDISRFQILDQVSDEYENHGHAACTDLPSTSRQPFIPTSNPIFTSNPGNSVKTLARRKPHNKAVAAKPQSGKPNAPATSTVNPFQPSAFNTREEVRTPLPHANQNSKPNTFPQPVYNNHIVIPFETTLDPTKHTVVFCSMVN</sequence>
<feature type="region of interest" description="Disordered" evidence="2">
    <location>
        <begin position="293"/>
        <end position="325"/>
    </location>
</feature>
<reference evidence="4 5" key="1">
    <citation type="submission" date="2024-05" db="EMBL/GenBank/DDBJ databases">
        <title>Haplotype-resolved chromosome-level genome assembly of Huyou (Citrus changshanensis).</title>
        <authorList>
            <person name="Miao C."/>
            <person name="Chen W."/>
            <person name="Wu Y."/>
            <person name="Wang L."/>
            <person name="Zhao S."/>
            <person name="Grierson D."/>
            <person name="Xu C."/>
            <person name="Chen K."/>
        </authorList>
    </citation>
    <scope>NUCLEOTIDE SEQUENCE [LARGE SCALE GENOMIC DNA]</scope>
    <source>
        <strain evidence="4">01-14</strain>
        <tissue evidence="4">Leaf</tissue>
    </source>
</reference>
<evidence type="ECO:0000256" key="1">
    <source>
        <dbReference type="PROSITE-ProRule" id="PRU00047"/>
    </source>
</evidence>
<keyword evidence="1" id="KW-0863">Zinc-finger</keyword>
<dbReference type="InterPro" id="IPR001878">
    <property type="entry name" value="Znf_CCHC"/>
</dbReference>
<keyword evidence="1" id="KW-0862">Zinc</keyword>
<dbReference type="GO" id="GO:0008270">
    <property type="term" value="F:zinc ion binding"/>
    <property type="evidence" value="ECO:0007669"/>
    <property type="project" value="UniProtKB-KW"/>
</dbReference>
<keyword evidence="5" id="KW-1185">Reference proteome</keyword>
<dbReference type="Proteomes" id="UP001428341">
    <property type="component" value="Unassembled WGS sequence"/>
</dbReference>
<accession>A0AAP0MTB3</accession>